<evidence type="ECO:0000313" key="2">
    <source>
        <dbReference type="EMBL" id="MCV7024158.1"/>
    </source>
</evidence>
<reference evidence="1 3" key="1">
    <citation type="journal article" date="2016" name="Genome Announc.">
        <title>Draft Genome Sequences of Five Rapidly Growing Mycobacterium Species, M. thermoresistibile, M. fortuitum subsp. acetamidolyticum, M. canariasense, M. brisbanense, and M. novocastrense.</title>
        <authorList>
            <person name="Katahira K."/>
            <person name="Ogura Y."/>
            <person name="Gotoh Y."/>
            <person name="Hayashi T."/>
        </authorList>
    </citation>
    <scope>NUCLEOTIDE SEQUENCE [LARGE SCALE GENOMIC DNA]</scope>
    <source>
        <strain evidence="1 3">JCM18114</strain>
    </source>
</reference>
<keyword evidence="3" id="KW-1185">Reference proteome</keyword>
<dbReference type="Gene3D" id="3.90.1200.10">
    <property type="match status" value="1"/>
</dbReference>
<dbReference type="EMBL" id="BCTA01000036">
    <property type="protein sequence ID" value="GAT09770.1"/>
    <property type="molecule type" value="Genomic_DNA"/>
</dbReference>
<proteinExistence type="predicted"/>
<evidence type="ECO:0000313" key="4">
    <source>
        <dbReference type="Proteomes" id="UP001207528"/>
    </source>
</evidence>
<dbReference type="PANTHER" id="PTHR23020">
    <property type="entry name" value="UNCHARACTERIZED NUCLEAR HORMONE RECEPTOR-RELATED"/>
    <property type="match status" value="1"/>
</dbReference>
<dbReference type="PANTHER" id="PTHR23020:SF41">
    <property type="entry name" value="AMINOGLYCOSIDE PHOSPHOTRANSFERASE DOMAIN-CONTAINING PROTEIN"/>
    <property type="match status" value="1"/>
</dbReference>
<name>A0AAW5SJ89_MYCNV</name>
<gene>
    <name evidence="2" type="ORF">H7I77_12490</name>
    <name evidence="1" type="ORF">RMCN_2903</name>
</gene>
<organism evidence="2 4">
    <name type="scientific">Mycolicibacterium novocastrense</name>
    <name type="common">Mycobacterium novocastrense</name>
    <dbReference type="NCBI Taxonomy" id="59813"/>
    <lineage>
        <taxon>Bacteria</taxon>
        <taxon>Bacillati</taxon>
        <taxon>Actinomycetota</taxon>
        <taxon>Actinomycetes</taxon>
        <taxon>Mycobacteriales</taxon>
        <taxon>Mycobacteriaceae</taxon>
        <taxon>Mycolicibacterium</taxon>
    </lineage>
</organism>
<dbReference type="EMBL" id="JACKTI010000035">
    <property type="protein sequence ID" value="MCV7024158.1"/>
    <property type="molecule type" value="Genomic_DNA"/>
</dbReference>
<dbReference type="SUPFAM" id="SSF56112">
    <property type="entry name" value="Protein kinase-like (PK-like)"/>
    <property type="match status" value="1"/>
</dbReference>
<sequence length="355" mass="40611">MPRIPVDPQSITTEWLSEVLDSDVRVRKLEQFGIGYGLLGRLYRAHLDGDPDLPPTVVVKLPTLDTTARTHLCEDLEFYRREVRFYQQIGVANPLPPARPYFAAIDEATHDFVLVLEDLGRLRNVDQLVGCSVPDAETVIDAIARHHAYWWENDRLASLPWLKEHSDPPFPQVIMSNYHAAWPKCVERVGSELTPAVRDYGDRFATLMPWFLAEVSRAPQTFLHGDLRLDQLFFAVGAGDPPLTVLDWQVTNRGRGAYDVGYFLSQSLTPDIRRGCEDELLNRYRTRLAEYGIDYPADQLRRDYRIAVAWCFVYPVMAEGRIEIVNDRNARLARLMFRRAVAALEDHDAFSLGPD</sequence>
<dbReference type="Proteomes" id="UP001207528">
    <property type="component" value="Unassembled WGS sequence"/>
</dbReference>
<dbReference type="Pfam" id="PF02958">
    <property type="entry name" value="EcKL"/>
    <property type="match status" value="1"/>
</dbReference>
<evidence type="ECO:0000313" key="1">
    <source>
        <dbReference type="EMBL" id="GAT09770.1"/>
    </source>
</evidence>
<dbReference type="Proteomes" id="UP000069773">
    <property type="component" value="Unassembled WGS sequence"/>
</dbReference>
<accession>A0AAW5SJ89</accession>
<dbReference type="InterPro" id="IPR011009">
    <property type="entry name" value="Kinase-like_dom_sf"/>
</dbReference>
<reference evidence="2" key="3">
    <citation type="journal article" date="2022" name="BMC Genomics">
        <title>Comparative genome analysis of mycobacteria focusing on tRNA and non-coding RNA.</title>
        <authorList>
            <person name="Behra P.R.K."/>
            <person name="Pettersson B.M.F."/>
            <person name="Ramesh M."/>
            <person name="Das S."/>
            <person name="Dasgupta S."/>
            <person name="Kirsebom L.A."/>
        </authorList>
    </citation>
    <scope>NUCLEOTIDE SEQUENCE</scope>
    <source>
        <strain evidence="2">DSM 44203</strain>
    </source>
</reference>
<evidence type="ECO:0000313" key="3">
    <source>
        <dbReference type="Proteomes" id="UP000069773"/>
    </source>
</evidence>
<reference evidence="2" key="2">
    <citation type="submission" date="2020-07" db="EMBL/GenBank/DDBJ databases">
        <authorList>
            <person name="Pettersson B.M.F."/>
            <person name="Behra P.R.K."/>
            <person name="Ramesh M."/>
            <person name="Das S."/>
            <person name="Dasgupta S."/>
            <person name="Kirsebom L.A."/>
        </authorList>
    </citation>
    <scope>NUCLEOTIDE SEQUENCE</scope>
    <source>
        <strain evidence="2">DSM 44203</strain>
    </source>
</reference>
<dbReference type="InterPro" id="IPR004119">
    <property type="entry name" value="EcKL"/>
</dbReference>
<comment type="caution">
    <text evidence="2">The sequence shown here is derived from an EMBL/GenBank/DDBJ whole genome shotgun (WGS) entry which is preliminary data.</text>
</comment>
<dbReference type="AlphaFoldDB" id="A0AAW5SJ89"/>
<dbReference type="InterPro" id="IPR052961">
    <property type="entry name" value="Oxido-Kinase-like_Enzymes"/>
</dbReference>
<dbReference type="RefSeq" id="WP_067390321.1">
    <property type="nucleotide sequence ID" value="NZ_BCTA01000036.1"/>
</dbReference>
<protein>
    <submittedName>
        <fullName evidence="2">DUF1679 domain-containing protein</fullName>
    </submittedName>
</protein>